<dbReference type="AlphaFoldDB" id="A0A1E5BDA8"/>
<accession>A0A1E5BDA8</accession>
<dbReference type="STRING" id="1187848.A1QO_10630"/>
<reference evidence="2 3" key="1">
    <citation type="journal article" date="2012" name="Science">
        <title>Ecological populations of bacteria act as socially cohesive units of antibiotic production and resistance.</title>
        <authorList>
            <person name="Cordero O.X."/>
            <person name="Wildschutte H."/>
            <person name="Kirkup B."/>
            <person name="Proehl S."/>
            <person name="Ngo L."/>
            <person name="Hussain F."/>
            <person name="Le Roux F."/>
            <person name="Mincer T."/>
            <person name="Polz M.F."/>
        </authorList>
    </citation>
    <scope>NUCLEOTIDE SEQUENCE [LARGE SCALE GENOMIC DNA]</scope>
    <source>
        <strain evidence="2 3">ZF-129</strain>
    </source>
</reference>
<proteinExistence type="predicted"/>
<dbReference type="Pfam" id="PF00535">
    <property type="entry name" value="Glycos_transf_2"/>
    <property type="match status" value="1"/>
</dbReference>
<dbReference type="InterPro" id="IPR001173">
    <property type="entry name" value="Glyco_trans_2-like"/>
</dbReference>
<dbReference type="InterPro" id="IPR029044">
    <property type="entry name" value="Nucleotide-diphossugar_trans"/>
</dbReference>
<sequence length="381" mass="44340">MGSSIPLVCVWMCTYDHHEYISQAIEGVMTQEVSFPIKLIISDDYSSDGTREICLQYRDKYPELIELILPKENTKSKVVLDKLFPACFNSGAKYVAMCEGDDYWCDSSKLQKQIDFLEKETEFSGCAHNTEILKPCVSDENDLIVKTRTKSVFTINDFTRGEAYFHTSSMVYRVEKFEKIDFETYKKFPGDSVFLTMMASVGPIKYLDQVMSIYRIHERGAWSRLNEIEQLCLNLTSTIKCNKALGCKYEENYLPLFVRSSSVGFITNKQEIMSLIKAYEKEDLIKIIEYLYIFQKEKTADVDSKSEQISILQAYNRELNTQIKIGEENIEEQNILIMRQEEKIIDLKNFRNTVLSSRGWKFINLLRSFKTLISERFKIST</sequence>
<evidence type="ECO:0000313" key="2">
    <source>
        <dbReference type="EMBL" id="OEE33128.1"/>
    </source>
</evidence>
<dbReference type="GO" id="GO:0016758">
    <property type="term" value="F:hexosyltransferase activity"/>
    <property type="evidence" value="ECO:0007669"/>
    <property type="project" value="UniProtKB-ARBA"/>
</dbReference>
<organism evidence="2 3">
    <name type="scientific">Vibrio genomosp. F10 str. ZF-129</name>
    <dbReference type="NCBI Taxonomy" id="1187848"/>
    <lineage>
        <taxon>Bacteria</taxon>
        <taxon>Pseudomonadati</taxon>
        <taxon>Pseudomonadota</taxon>
        <taxon>Gammaproteobacteria</taxon>
        <taxon>Vibrionales</taxon>
        <taxon>Vibrionaceae</taxon>
        <taxon>Vibrio</taxon>
    </lineage>
</organism>
<dbReference type="eggNOG" id="COG0463">
    <property type="taxonomic scope" value="Bacteria"/>
</dbReference>
<dbReference type="OrthoDB" id="255821at2"/>
<dbReference type="EMBL" id="AJYQ02000107">
    <property type="protein sequence ID" value="OEE33128.1"/>
    <property type="molecule type" value="Genomic_DNA"/>
</dbReference>
<dbReference type="PANTHER" id="PTHR22916">
    <property type="entry name" value="GLYCOSYLTRANSFERASE"/>
    <property type="match status" value="1"/>
</dbReference>
<dbReference type="Proteomes" id="UP000094741">
    <property type="component" value="Unassembled WGS sequence"/>
</dbReference>
<evidence type="ECO:0000313" key="3">
    <source>
        <dbReference type="Proteomes" id="UP000094741"/>
    </source>
</evidence>
<dbReference type="PANTHER" id="PTHR22916:SF3">
    <property type="entry name" value="UDP-GLCNAC:BETAGAL BETA-1,3-N-ACETYLGLUCOSAMINYLTRANSFERASE-LIKE PROTEIN 1"/>
    <property type="match status" value="1"/>
</dbReference>
<name>A0A1E5BDA8_9VIBR</name>
<dbReference type="SUPFAM" id="SSF53448">
    <property type="entry name" value="Nucleotide-diphospho-sugar transferases"/>
    <property type="match status" value="1"/>
</dbReference>
<evidence type="ECO:0000259" key="1">
    <source>
        <dbReference type="Pfam" id="PF00535"/>
    </source>
</evidence>
<gene>
    <name evidence="2" type="ORF">A1QO_10630</name>
</gene>
<protein>
    <recommendedName>
        <fullName evidence="1">Glycosyltransferase 2-like domain-containing protein</fullName>
    </recommendedName>
</protein>
<feature type="domain" description="Glycosyltransferase 2-like" evidence="1">
    <location>
        <begin position="10"/>
        <end position="178"/>
    </location>
</feature>
<comment type="caution">
    <text evidence="2">The sequence shown here is derived from an EMBL/GenBank/DDBJ whole genome shotgun (WGS) entry which is preliminary data.</text>
</comment>
<dbReference type="Gene3D" id="3.90.550.10">
    <property type="entry name" value="Spore Coat Polysaccharide Biosynthesis Protein SpsA, Chain A"/>
    <property type="match status" value="1"/>
</dbReference>